<evidence type="ECO:0000313" key="2">
    <source>
        <dbReference type="Proteomes" id="UP001175261"/>
    </source>
</evidence>
<gene>
    <name evidence="1" type="ORF">NLU13_9051</name>
</gene>
<dbReference type="EMBL" id="JAPDFR010000009">
    <property type="protein sequence ID" value="KAK0383138.1"/>
    <property type="molecule type" value="Genomic_DNA"/>
</dbReference>
<protein>
    <submittedName>
        <fullName evidence="1">Uncharacterized protein</fullName>
    </submittedName>
</protein>
<evidence type="ECO:0000313" key="1">
    <source>
        <dbReference type="EMBL" id="KAK0383138.1"/>
    </source>
</evidence>
<accession>A0AA39G9E8</accession>
<comment type="caution">
    <text evidence="1">The sequence shown here is derived from an EMBL/GenBank/DDBJ whole genome shotgun (WGS) entry which is preliminary data.</text>
</comment>
<sequence length="191" mass="20631">MAGADHTSGYFFAQQFDFKNVRELGYCGIQNRRDKDDGKSVVHAVFSSFQDGTTTDDSNCHSGADDGPGYDVTYNITVENTSGTRWKGTAVNTATGEGVHIGSYTLPPGAGGIRMSQVGFVEYYPWNAGSHECRQLPKTSVTMLAPTSKTPGAGQGRMDKPYEYGDCVDQVDFADSAVENGWRIEVGFPEA</sequence>
<name>A0AA39G9E8_SARSR</name>
<dbReference type="AlphaFoldDB" id="A0AA39G9E8"/>
<dbReference type="Proteomes" id="UP001175261">
    <property type="component" value="Unassembled WGS sequence"/>
</dbReference>
<organism evidence="1 2">
    <name type="scientific">Sarocladium strictum</name>
    <name type="common">Black bundle disease fungus</name>
    <name type="synonym">Acremonium strictum</name>
    <dbReference type="NCBI Taxonomy" id="5046"/>
    <lineage>
        <taxon>Eukaryota</taxon>
        <taxon>Fungi</taxon>
        <taxon>Dikarya</taxon>
        <taxon>Ascomycota</taxon>
        <taxon>Pezizomycotina</taxon>
        <taxon>Sordariomycetes</taxon>
        <taxon>Hypocreomycetidae</taxon>
        <taxon>Hypocreales</taxon>
        <taxon>Sarocladiaceae</taxon>
        <taxon>Sarocladium</taxon>
    </lineage>
</organism>
<keyword evidence="2" id="KW-1185">Reference proteome</keyword>
<proteinExistence type="predicted"/>
<reference evidence="1" key="1">
    <citation type="submission" date="2022-10" db="EMBL/GenBank/DDBJ databases">
        <title>Determination and structural analysis of whole genome sequence of Sarocladium strictum F4-1.</title>
        <authorList>
            <person name="Hu L."/>
            <person name="Jiang Y."/>
        </authorList>
    </citation>
    <scope>NUCLEOTIDE SEQUENCE</scope>
    <source>
        <strain evidence="1">F4-1</strain>
    </source>
</reference>